<feature type="signal peptide" evidence="1">
    <location>
        <begin position="1"/>
        <end position="16"/>
    </location>
</feature>
<feature type="chain" id="PRO_5045032822" evidence="1">
    <location>
        <begin position="17"/>
        <end position="206"/>
    </location>
</feature>
<keyword evidence="1" id="KW-0732">Signal</keyword>
<dbReference type="Pfam" id="PF12079">
    <property type="entry name" value="DUF3558"/>
    <property type="match status" value="1"/>
</dbReference>
<protein>
    <submittedName>
        <fullName evidence="2">DUF3558 domain-containing protein</fullName>
    </submittedName>
</protein>
<dbReference type="InterPro" id="IPR024520">
    <property type="entry name" value="DUF3558"/>
</dbReference>
<keyword evidence="4" id="KW-1185">Reference proteome</keyword>
<reference evidence="2 4" key="1">
    <citation type="submission" date="2024-05" db="EMBL/GenBank/DDBJ databases">
        <authorList>
            <person name="Zhao H."/>
            <person name="Xu Y."/>
            <person name="Lin S."/>
            <person name="Spain J.C."/>
            <person name="Zhou N.-Y."/>
        </authorList>
    </citation>
    <scope>NUCLEOTIDE SEQUENCE [LARGE SCALE GENOMIC DNA]</scope>
    <source>
        <strain evidence="2 4">NEAU-NG30</strain>
    </source>
</reference>
<dbReference type="PROSITE" id="PS51257">
    <property type="entry name" value="PROKAR_LIPOPROTEIN"/>
    <property type="match status" value="1"/>
</dbReference>
<evidence type="ECO:0000256" key="1">
    <source>
        <dbReference type="SAM" id="SignalP"/>
    </source>
</evidence>
<dbReference type="Proteomes" id="UP001440984">
    <property type="component" value="Unassembled WGS sequence"/>
</dbReference>
<dbReference type="EMBL" id="JBDZYD010000010">
    <property type="protein sequence ID" value="MEQ0562829.1"/>
    <property type="molecule type" value="Genomic_DNA"/>
</dbReference>
<name>A0ABV0LIR5_9PSEU</name>
<dbReference type="RefSeq" id="WP_348952449.1">
    <property type="nucleotide sequence ID" value="NZ_JBDZYD010000007.1"/>
</dbReference>
<accession>A0ABV0LIR5</accession>
<evidence type="ECO:0000313" key="4">
    <source>
        <dbReference type="Proteomes" id="UP001440984"/>
    </source>
</evidence>
<organism evidence="2 4">
    <name type="scientific">Amycolatopsis melonis</name>
    <dbReference type="NCBI Taxonomy" id="3156488"/>
    <lineage>
        <taxon>Bacteria</taxon>
        <taxon>Bacillati</taxon>
        <taxon>Actinomycetota</taxon>
        <taxon>Actinomycetes</taxon>
        <taxon>Pseudonocardiales</taxon>
        <taxon>Pseudonocardiaceae</taxon>
        <taxon>Amycolatopsis</taxon>
    </lineage>
</organism>
<evidence type="ECO:0000313" key="2">
    <source>
        <dbReference type="EMBL" id="MEQ0561247.1"/>
    </source>
</evidence>
<dbReference type="EMBL" id="JBDZYD010000007">
    <property type="protein sequence ID" value="MEQ0561247.1"/>
    <property type="molecule type" value="Genomic_DNA"/>
</dbReference>
<gene>
    <name evidence="2" type="ORF">ABJI51_19340</name>
    <name evidence="3" type="ORF">ABJI51_27440</name>
</gene>
<proteinExistence type="predicted"/>
<sequence>MSRQVLLAAVAVTLGAALLTSCTGKKPTNGTAVPVPTNTAALPNSGAPKVDNPLPAAALAGSPCDSALTAEQLMGYLGPTTTPKASDTELGPTCDWASASGTAAGILVGYDTKTGQGLSLTYKNEKPKAKRWVDTLEPIQGYPAVGYVDTGTTDNRTCVIVVGVSDELAYSVSLSIGDSAVQAGKDACQLGRGVADTVMTNLKARA</sequence>
<comment type="caution">
    <text evidence="2">The sequence shown here is derived from an EMBL/GenBank/DDBJ whole genome shotgun (WGS) entry which is preliminary data.</text>
</comment>
<evidence type="ECO:0000313" key="3">
    <source>
        <dbReference type="EMBL" id="MEQ0562829.1"/>
    </source>
</evidence>